<dbReference type="OrthoDB" id="10398902at2759"/>
<dbReference type="KEGG" id="mgr:MGG_12426"/>
<dbReference type="VEuPathDB" id="FungiDB:MGG_12426"/>
<proteinExistence type="predicted"/>
<dbReference type="InParanoid" id="G4MVU7"/>
<dbReference type="GeneID" id="5051021"/>
<evidence type="ECO:0000313" key="2">
    <source>
        <dbReference type="Proteomes" id="UP000009058"/>
    </source>
</evidence>
<dbReference type="SMR" id="G4MVU7"/>
<dbReference type="HOGENOM" id="CLU_2097336_0_0_1"/>
<dbReference type="RefSeq" id="XP_003715622.1">
    <property type="nucleotide sequence ID" value="XM_003715574.1"/>
</dbReference>
<accession>G4MVU7</accession>
<dbReference type="Proteomes" id="UP000009058">
    <property type="component" value="Chromosome 2"/>
</dbReference>
<keyword evidence="2" id="KW-1185">Reference proteome</keyword>
<dbReference type="AlphaFoldDB" id="G4MVU7"/>
<dbReference type="EMBL" id="CM001232">
    <property type="protein sequence ID" value="EHA55815.1"/>
    <property type="molecule type" value="Genomic_DNA"/>
</dbReference>
<reference key="2">
    <citation type="submission" date="2011-05" db="EMBL/GenBank/DDBJ databases">
        <title>The Genome Sequence of Magnaporthe oryzae 70-15.</title>
        <authorList>
            <consortium name="The Broad Institute Genome Sequencing Platform"/>
            <person name="Ma L.-J."/>
            <person name="Dead R."/>
            <person name="Young S.K."/>
            <person name="Zeng Q."/>
            <person name="Gargeya S."/>
            <person name="Fitzgerald M."/>
            <person name="Haas B."/>
            <person name="Abouelleil A."/>
            <person name="Alvarado L."/>
            <person name="Arachchi H.M."/>
            <person name="Berlin A."/>
            <person name="Brown A."/>
            <person name="Chapman S.B."/>
            <person name="Chen Z."/>
            <person name="Dunbar C."/>
            <person name="Freedman E."/>
            <person name="Gearin G."/>
            <person name="Gellesch M."/>
            <person name="Goldberg J."/>
            <person name="Griggs A."/>
            <person name="Gujja S."/>
            <person name="Heiman D."/>
            <person name="Howarth C."/>
            <person name="Larson L."/>
            <person name="Lui A."/>
            <person name="MacDonald P.J.P."/>
            <person name="Mehta T."/>
            <person name="Montmayeur A."/>
            <person name="Murphy C."/>
            <person name="Neiman D."/>
            <person name="Pearson M."/>
            <person name="Priest M."/>
            <person name="Roberts A."/>
            <person name="Saif S."/>
            <person name="Shea T."/>
            <person name="Shenoy N."/>
            <person name="Sisk P."/>
            <person name="Stolte C."/>
            <person name="Sykes S."/>
            <person name="Yandava C."/>
            <person name="Wortman J."/>
            <person name="Nusbaum C."/>
            <person name="Birren B."/>
        </authorList>
    </citation>
    <scope>NUCLEOTIDE SEQUENCE</scope>
    <source>
        <strain>70-15</strain>
    </source>
</reference>
<organism evidence="1 2">
    <name type="scientific">Pyricularia oryzae (strain 70-15 / ATCC MYA-4617 / FGSC 8958)</name>
    <name type="common">Rice blast fungus</name>
    <name type="synonym">Magnaporthe oryzae</name>
    <dbReference type="NCBI Taxonomy" id="242507"/>
    <lineage>
        <taxon>Eukaryota</taxon>
        <taxon>Fungi</taxon>
        <taxon>Dikarya</taxon>
        <taxon>Ascomycota</taxon>
        <taxon>Pezizomycotina</taxon>
        <taxon>Sordariomycetes</taxon>
        <taxon>Sordariomycetidae</taxon>
        <taxon>Magnaporthales</taxon>
        <taxon>Pyriculariaceae</taxon>
        <taxon>Pyricularia</taxon>
    </lineage>
</organism>
<name>G4MVU7_PYRO7</name>
<protein>
    <submittedName>
        <fullName evidence="1">Uncharacterized protein</fullName>
    </submittedName>
</protein>
<gene>
    <name evidence="1" type="ORF">MGG_12426</name>
</gene>
<evidence type="ECO:0000313" key="1">
    <source>
        <dbReference type="EMBL" id="EHA55815.1"/>
    </source>
</evidence>
<reference evidence="1 2" key="1">
    <citation type="journal article" date="2005" name="Nature">
        <title>The genome sequence of the rice blast fungus Magnaporthe grisea.</title>
        <authorList>
            <person name="Dean R.A."/>
            <person name="Talbot N.J."/>
            <person name="Ebbole D.J."/>
            <person name="Farman M.L."/>
            <person name="Mitchell T.K."/>
            <person name="Orbach M.J."/>
            <person name="Thon M."/>
            <person name="Kulkarni R."/>
            <person name="Xu J.R."/>
            <person name="Pan H."/>
            <person name="Read N.D."/>
            <person name="Lee Y.H."/>
            <person name="Carbone I."/>
            <person name="Brown D."/>
            <person name="Oh Y.Y."/>
            <person name="Donofrio N."/>
            <person name="Jeong J.S."/>
            <person name="Soanes D.M."/>
            <person name="Djonovic S."/>
            <person name="Kolomiets E."/>
            <person name="Rehmeyer C."/>
            <person name="Li W."/>
            <person name="Harding M."/>
            <person name="Kim S."/>
            <person name="Lebrun M.H."/>
            <person name="Bohnert H."/>
            <person name="Coughlan S."/>
            <person name="Butler J."/>
            <person name="Calvo S."/>
            <person name="Ma L.J."/>
            <person name="Nicol R."/>
            <person name="Purcell S."/>
            <person name="Nusbaum C."/>
            <person name="Galagan J.E."/>
            <person name="Birren B.W."/>
        </authorList>
    </citation>
    <scope>NUCLEOTIDE SEQUENCE [LARGE SCALE GENOMIC DNA]</scope>
    <source>
        <strain evidence="2">70-15 / ATCC MYA-4617 / FGSC 8958</strain>
    </source>
</reference>
<sequence length="116" mass="12712">MFRIARPSILGVISLAVIHSSLSSASPSEMRFANAWLAFVPVATQALGVAAELCTIDILFRGRRVTFRNIPSGSFQQTEVQGKRCIISVDDSCQPTQVGLDQNYWSVKLREEALGL</sequence>